<dbReference type="GO" id="GO:0050660">
    <property type="term" value="F:flavin adenine dinucleotide binding"/>
    <property type="evidence" value="ECO:0007669"/>
    <property type="project" value="TreeGrafter"/>
</dbReference>
<dbReference type="InterPro" id="IPR036188">
    <property type="entry name" value="FAD/NAD-bd_sf"/>
</dbReference>
<dbReference type="PANTHER" id="PTHR43735:SF3">
    <property type="entry name" value="FERROPTOSIS SUPPRESSOR PROTEIN 1"/>
    <property type="match status" value="1"/>
</dbReference>
<reference evidence="6" key="2">
    <citation type="journal article" date="2023" name="IMA Fungus">
        <title>Comparative genomic study of the Penicillium genus elucidates a diverse pangenome and 15 lateral gene transfer events.</title>
        <authorList>
            <person name="Petersen C."/>
            <person name="Sorensen T."/>
            <person name="Nielsen M.R."/>
            <person name="Sondergaard T.E."/>
            <person name="Sorensen J.L."/>
            <person name="Fitzpatrick D.A."/>
            <person name="Frisvad J.C."/>
            <person name="Nielsen K.L."/>
        </authorList>
    </citation>
    <scope>NUCLEOTIDE SEQUENCE</scope>
    <source>
        <strain evidence="6">IBT 30761</strain>
    </source>
</reference>
<evidence type="ECO:0000256" key="1">
    <source>
        <dbReference type="ARBA" id="ARBA00006442"/>
    </source>
</evidence>
<gene>
    <name evidence="6" type="ORF">N7532_009052</name>
</gene>
<dbReference type="GO" id="GO:0005737">
    <property type="term" value="C:cytoplasm"/>
    <property type="evidence" value="ECO:0007669"/>
    <property type="project" value="TreeGrafter"/>
</dbReference>
<dbReference type="InterPro" id="IPR023753">
    <property type="entry name" value="FAD/NAD-binding_dom"/>
</dbReference>
<dbReference type="SUPFAM" id="SSF51905">
    <property type="entry name" value="FAD/NAD(P)-binding domain"/>
    <property type="match status" value="1"/>
</dbReference>
<evidence type="ECO:0000259" key="5">
    <source>
        <dbReference type="Pfam" id="PF07992"/>
    </source>
</evidence>
<protein>
    <recommendedName>
        <fullName evidence="5">FAD/NAD(P)-binding domain-containing protein</fullName>
    </recommendedName>
</protein>
<organism evidence="6 7">
    <name type="scientific">Penicillium argentinense</name>
    <dbReference type="NCBI Taxonomy" id="1131581"/>
    <lineage>
        <taxon>Eukaryota</taxon>
        <taxon>Fungi</taxon>
        <taxon>Dikarya</taxon>
        <taxon>Ascomycota</taxon>
        <taxon>Pezizomycotina</taxon>
        <taxon>Eurotiomycetes</taxon>
        <taxon>Eurotiomycetidae</taxon>
        <taxon>Eurotiales</taxon>
        <taxon>Aspergillaceae</taxon>
        <taxon>Penicillium</taxon>
    </lineage>
</organism>
<dbReference type="Proteomes" id="UP001149074">
    <property type="component" value="Unassembled WGS sequence"/>
</dbReference>
<reference evidence="6" key="1">
    <citation type="submission" date="2022-11" db="EMBL/GenBank/DDBJ databases">
        <authorList>
            <person name="Petersen C."/>
        </authorList>
    </citation>
    <scope>NUCLEOTIDE SEQUENCE</scope>
    <source>
        <strain evidence="6">IBT 30761</strain>
    </source>
</reference>
<dbReference type="RefSeq" id="XP_056472349.1">
    <property type="nucleotide sequence ID" value="XM_056621543.1"/>
</dbReference>
<dbReference type="PRINTS" id="PR00368">
    <property type="entry name" value="FADPNR"/>
</dbReference>
<keyword evidence="3" id="KW-0274">FAD</keyword>
<keyword evidence="4" id="KW-0560">Oxidoreductase</keyword>
<dbReference type="EMBL" id="JAPQKI010000009">
    <property type="protein sequence ID" value="KAJ5090368.1"/>
    <property type="molecule type" value="Genomic_DNA"/>
</dbReference>
<comment type="caution">
    <text evidence="6">The sequence shown here is derived from an EMBL/GenBank/DDBJ whole genome shotgun (WGS) entry which is preliminary data.</text>
</comment>
<name>A0A9W9EYL2_9EURO</name>
<dbReference type="OrthoDB" id="202203at2759"/>
<comment type="similarity">
    <text evidence="1">Belongs to the FAD-dependent oxidoreductase family.</text>
</comment>
<dbReference type="PANTHER" id="PTHR43735">
    <property type="entry name" value="APOPTOSIS-INDUCING FACTOR 1"/>
    <property type="match status" value="1"/>
</dbReference>
<proteinExistence type="inferred from homology"/>
<dbReference type="AlphaFoldDB" id="A0A9W9EYL2"/>
<evidence type="ECO:0000313" key="7">
    <source>
        <dbReference type="Proteomes" id="UP001149074"/>
    </source>
</evidence>
<evidence type="ECO:0000256" key="2">
    <source>
        <dbReference type="ARBA" id="ARBA00022630"/>
    </source>
</evidence>
<dbReference type="GO" id="GO:0004174">
    <property type="term" value="F:electron-transferring-flavoprotein dehydrogenase activity"/>
    <property type="evidence" value="ECO:0007669"/>
    <property type="project" value="TreeGrafter"/>
</dbReference>
<sequence length="405" mass="43757">MAESKTILILGASYAGLSSAHYILKHVLPSLPLDHKIALVAPSNEVFCRPACPRALVSDSLLPQEKLFADIPSLLAGKERIVFEQGLAISLNHRERKVRVQAGTVEKDICYHALIIATGASTESPLLGLNEGTSERLRTSWGSFREALPTAKRIVIGGGGPAGIEVAGELGEYLNGYLGWKGGKLKDPRVSITVVTAGTQILPALRESIARKAEGYLARLGISILKGVRIEAVDPVNSGNEGKLLTGKTCVRFSNGESIEADIYIPAMGTKPNTRFVDDELLLDGLVETDQHLRVEKAGPRVYAIGDASSYARPAVHAILSAVPVLCANIKRDLLLEAGQNAGEDRVFREDLRETQLVPIGRNKGVGAAMGWQLPSFLVWLIKGRDYWLWTTGKLWSGKQWAKGA</sequence>
<evidence type="ECO:0000313" key="6">
    <source>
        <dbReference type="EMBL" id="KAJ5090368.1"/>
    </source>
</evidence>
<keyword evidence="7" id="KW-1185">Reference proteome</keyword>
<evidence type="ECO:0000256" key="3">
    <source>
        <dbReference type="ARBA" id="ARBA00022827"/>
    </source>
</evidence>
<accession>A0A9W9EYL2</accession>
<evidence type="ECO:0000256" key="4">
    <source>
        <dbReference type="ARBA" id="ARBA00023002"/>
    </source>
</evidence>
<dbReference type="GeneID" id="81360522"/>
<dbReference type="PRINTS" id="PR00469">
    <property type="entry name" value="PNDRDTASEII"/>
</dbReference>
<keyword evidence="2" id="KW-0285">Flavoprotein</keyword>
<dbReference type="Pfam" id="PF07992">
    <property type="entry name" value="Pyr_redox_2"/>
    <property type="match status" value="1"/>
</dbReference>
<dbReference type="Gene3D" id="3.50.50.100">
    <property type="match status" value="1"/>
</dbReference>
<feature type="domain" description="FAD/NAD(P)-binding" evidence="5">
    <location>
        <begin position="6"/>
        <end position="319"/>
    </location>
</feature>